<evidence type="ECO:0000313" key="3">
    <source>
        <dbReference type="Proteomes" id="UP001431902"/>
    </source>
</evidence>
<evidence type="ECO:0000313" key="2">
    <source>
        <dbReference type="EMBL" id="MDI9232309.1"/>
    </source>
</evidence>
<comment type="caution">
    <text evidence="2">The sequence shown here is derived from an EMBL/GenBank/DDBJ whole genome shotgun (WGS) entry which is preliminary data.</text>
</comment>
<keyword evidence="3" id="KW-1185">Reference proteome</keyword>
<evidence type="ECO:0000256" key="1">
    <source>
        <dbReference type="SAM" id="MobiDB-lite"/>
    </source>
</evidence>
<dbReference type="EMBL" id="JASGBH010000001">
    <property type="protein sequence ID" value="MDI9232309.1"/>
    <property type="molecule type" value="Genomic_DNA"/>
</dbReference>
<gene>
    <name evidence="2" type="ORF">QLQ16_00490</name>
</gene>
<protein>
    <recommendedName>
        <fullName evidence="4">OmpA-like domain-containing protein</fullName>
    </recommendedName>
</protein>
<accession>A0ABT6X2L3</accession>
<feature type="region of interest" description="Disordered" evidence="1">
    <location>
        <begin position="87"/>
        <end position="111"/>
    </location>
</feature>
<reference evidence="2" key="1">
    <citation type="submission" date="2023-05" db="EMBL/GenBank/DDBJ databases">
        <title>Limnohabitans sp. strain HM2-2 Genome sequencing and assembly.</title>
        <authorList>
            <person name="Jung Y."/>
        </authorList>
    </citation>
    <scope>NUCLEOTIDE SEQUENCE</scope>
    <source>
        <strain evidence="2">HM2-2</strain>
    </source>
</reference>
<dbReference type="RefSeq" id="WP_283222729.1">
    <property type="nucleotide sequence ID" value="NZ_JASGBH010000001.1"/>
</dbReference>
<proteinExistence type="predicted"/>
<dbReference type="Proteomes" id="UP001431902">
    <property type="component" value="Unassembled WGS sequence"/>
</dbReference>
<name>A0ABT6X2L3_9BURK</name>
<sequence>MIFLSIYFSDYCAAYWAVITRLHATKANPAHVMQIAGHADEAKGVHFKTYTHDVGLQALADTLGGLRYALDFQTLRIEDPRFSKTLHRWNMQEQRKENTPTKNGRRKNLSS</sequence>
<evidence type="ECO:0008006" key="4">
    <source>
        <dbReference type="Google" id="ProtNLM"/>
    </source>
</evidence>
<organism evidence="2 3">
    <name type="scientific">Limnohabitans lacus</name>
    <dbReference type="NCBI Taxonomy" id="3045173"/>
    <lineage>
        <taxon>Bacteria</taxon>
        <taxon>Pseudomonadati</taxon>
        <taxon>Pseudomonadota</taxon>
        <taxon>Betaproteobacteria</taxon>
        <taxon>Burkholderiales</taxon>
        <taxon>Comamonadaceae</taxon>
        <taxon>Limnohabitans</taxon>
    </lineage>
</organism>